<keyword evidence="11" id="KW-0175">Coiled coil</keyword>
<dbReference type="GO" id="GO:0050863">
    <property type="term" value="P:regulation of T cell activation"/>
    <property type="evidence" value="ECO:0007669"/>
    <property type="project" value="UniProtKB-ARBA"/>
</dbReference>
<dbReference type="SMART" id="SM00449">
    <property type="entry name" value="SPRY"/>
    <property type="match status" value="1"/>
</dbReference>
<dbReference type="InterPro" id="IPR003879">
    <property type="entry name" value="Butyrophylin_SPRY"/>
</dbReference>
<keyword evidence="5 12" id="KW-1133">Transmembrane helix</keyword>
<dbReference type="GO" id="GO:0009897">
    <property type="term" value="C:external side of plasma membrane"/>
    <property type="evidence" value="ECO:0007669"/>
    <property type="project" value="TreeGrafter"/>
</dbReference>
<evidence type="ECO:0000259" key="15">
    <source>
        <dbReference type="PROSITE" id="PS50835"/>
    </source>
</evidence>
<keyword evidence="4 13" id="KW-0732">Signal</keyword>
<reference evidence="16" key="2">
    <citation type="submission" date="2025-08" db="UniProtKB">
        <authorList>
            <consortium name="Ensembl"/>
        </authorList>
    </citation>
    <scope>IDENTIFICATION</scope>
</reference>
<evidence type="ECO:0000256" key="8">
    <source>
        <dbReference type="ARBA" id="ARBA00023180"/>
    </source>
</evidence>
<dbReference type="Gene3D" id="2.60.40.10">
    <property type="entry name" value="Immunoglobulins"/>
    <property type="match status" value="2"/>
</dbReference>
<feature type="transmembrane region" description="Helical" evidence="12">
    <location>
        <begin position="248"/>
        <end position="273"/>
    </location>
</feature>
<dbReference type="InterPro" id="IPR043136">
    <property type="entry name" value="B30.2/SPRY_sf"/>
</dbReference>
<dbReference type="Pfam" id="PF07686">
    <property type="entry name" value="V-set"/>
    <property type="match status" value="1"/>
</dbReference>
<evidence type="ECO:0000256" key="7">
    <source>
        <dbReference type="ARBA" id="ARBA00023157"/>
    </source>
</evidence>
<feature type="domain" description="Ig-like" evidence="15">
    <location>
        <begin position="43"/>
        <end position="137"/>
    </location>
</feature>
<dbReference type="Gene3D" id="2.60.120.920">
    <property type="match status" value="1"/>
</dbReference>
<dbReference type="InterPro" id="IPR003599">
    <property type="entry name" value="Ig_sub"/>
</dbReference>
<dbReference type="GO" id="GO:1903037">
    <property type="term" value="P:regulation of leukocyte cell-cell adhesion"/>
    <property type="evidence" value="ECO:0007669"/>
    <property type="project" value="UniProtKB-ARBA"/>
</dbReference>
<evidence type="ECO:0000256" key="11">
    <source>
        <dbReference type="SAM" id="Coils"/>
    </source>
</evidence>
<evidence type="ECO:0000256" key="9">
    <source>
        <dbReference type="ARBA" id="ARBA00023319"/>
    </source>
</evidence>
<evidence type="ECO:0000313" key="17">
    <source>
        <dbReference type="Proteomes" id="UP000694620"/>
    </source>
</evidence>
<evidence type="ECO:0000256" key="13">
    <source>
        <dbReference type="SAM" id="SignalP"/>
    </source>
</evidence>
<dbReference type="AlphaFoldDB" id="A0A8C4T0U0"/>
<keyword evidence="3 12" id="KW-0812">Transmembrane</keyword>
<dbReference type="Pfam" id="PF00622">
    <property type="entry name" value="SPRY"/>
    <property type="match status" value="1"/>
</dbReference>
<dbReference type="GO" id="GO:0042110">
    <property type="term" value="P:T cell activation"/>
    <property type="evidence" value="ECO:0007669"/>
    <property type="project" value="UniProtKB-ARBA"/>
</dbReference>
<dbReference type="InterPro" id="IPR001870">
    <property type="entry name" value="B30.2/SPRY"/>
</dbReference>
<protein>
    <submittedName>
        <fullName evidence="16">Butyrophilin subfamily 1 member A1-like</fullName>
    </submittedName>
</protein>
<evidence type="ECO:0000256" key="2">
    <source>
        <dbReference type="ARBA" id="ARBA00007591"/>
    </source>
</evidence>
<dbReference type="InterPro" id="IPR013106">
    <property type="entry name" value="Ig_V-set"/>
</dbReference>
<dbReference type="FunFam" id="2.60.40.10:FF:000142">
    <property type="entry name" value="V-set domain-containing T-cell activation inhibitor 1"/>
    <property type="match status" value="1"/>
</dbReference>
<proteinExistence type="inferred from homology"/>
<feature type="signal peptide" evidence="13">
    <location>
        <begin position="1"/>
        <end position="21"/>
    </location>
</feature>
<dbReference type="InterPro" id="IPR053896">
    <property type="entry name" value="BTN3A2-like_Ig-C"/>
</dbReference>
<evidence type="ECO:0000313" key="16">
    <source>
        <dbReference type="Ensembl" id="ENSECRP00000022509.1"/>
    </source>
</evidence>
<evidence type="ECO:0000256" key="1">
    <source>
        <dbReference type="ARBA" id="ARBA00004479"/>
    </source>
</evidence>
<evidence type="ECO:0000256" key="6">
    <source>
        <dbReference type="ARBA" id="ARBA00023136"/>
    </source>
</evidence>
<evidence type="ECO:0000259" key="14">
    <source>
        <dbReference type="PROSITE" id="PS50188"/>
    </source>
</evidence>
<dbReference type="InterPro" id="IPR007110">
    <property type="entry name" value="Ig-like_dom"/>
</dbReference>
<keyword evidence="6 12" id="KW-0472">Membrane</keyword>
<dbReference type="PROSITE" id="PS50188">
    <property type="entry name" value="B302_SPRY"/>
    <property type="match status" value="1"/>
</dbReference>
<dbReference type="GO" id="GO:0001817">
    <property type="term" value="P:regulation of cytokine production"/>
    <property type="evidence" value="ECO:0007669"/>
    <property type="project" value="TreeGrafter"/>
</dbReference>
<evidence type="ECO:0000256" key="3">
    <source>
        <dbReference type="ARBA" id="ARBA00022692"/>
    </source>
</evidence>
<evidence type="ECO:0000256" key="5">
    <source>
        <dbReference type="ARBA" id="ARBA00022989"/>
    </source>
</evidence>
<evidence type="ECO:0000256" key="10">
    <source>
        <dbReference type="ARBA" id="ARBA00038221"/>
    </source>
</evidence>
<dbReference type="InterPro" id="IPR013783">
    <property type="entry name" value="Ig-like_fold"/>
</dbReference>
<dbReference type="SMART" id="SM00406">
    <property type="entry name" value="IGv"/>
    <property type="match status" value="1"/>
</dbReference>
<sequence>MNFAVINGYLTFMALLQLCKSQQGTFTVETSSPTVAGHLNGDVILPCALSPKSSAVGLEIRWVRKGLLEPVHLYINGNDNFQLQNKDYQGRTQLFSEELKNGNVSLLLKNIRLSDAANYTCSVLRTKWFGESSLELKVLATGRTPRITFDGRQGNGIGLTCMSSGWHPKPQVLWLSNVGTDLTSRSETKFEKDKDRLYSVRSNFEIGAKDNDGVTCRIRGLQDTELTEARVHINADLFQTSSPWKAGFAVTLLFLLPALGLLGAALWYLWYWMKNRGSEKKMKESSQETTAKLAESEKLLAEGKDMCIKHLESEITQIKKDKENLTKRRDSDIQQIKDEKDKDIRRLETEIENSKKEENNLKEQLETAKSESEKLKQECSDLHNEIKNRGYISNQELEEMRLVRANITMSQDKSSKNVKVSEDGKKVRAKTSVRAKTTKLTGWDCAIANESFTAGRHYWEVKVGDIHKWRLGVTSDSDFSEVKDKAKARQYYWALKWKDKKLITVNGKKETELTSKQKASVIGVFLDYDKGRLSFYNLDDTYHIHTLIFTTKLPLYPFFNCTSTEKDLDISSK</sequence>
<comment type="subcellular location">
    <subcellularLocation>
        <location evidence="1">Membrane</location>
        <topology evidence="1">Single-pass type I membrane protein</topology>
    </subcellularLocation>
</comment>
<dbReference type="Proteomes" id="UP000694620">
    <property type="component" value="Chromosome 16"/>
</dbReference>
<keyword evidence="7" id="KW-1015">Disulfide bond</keyword>
<dbReference type="PANTHER" id="PTHR24100">
    <property type="entry name" value="BUTYROPHILIN"/>
    <property type="match status" value="1"/>
</dbReference>
<reference evidence="16" key="1">
    <citation type="submission" date="2021-06" db="EMBL/GenBank/DDBJ databases">
        <authorList>
            <consortium name="Wellcome Sanger Institute Data Sharing"/>
        </authorList>
    </citation>
    <scope>NUCLEOTIDE SEQUENCE [LARGE SCALE GENOMIC DNA]</scope>
</reference>
<reference evidence="16" key="3">
    <citation type="submission" date="2025-09" db="UniProtKB">
        <authorList>
            <consortium name="Ensembl"/>
        </authorList>
    </citation>
    <scope>IDENTIFICATION</scope>
</reference>
<dbReference type="GO" id="GO:0005102">
    <property type="term" value="F:signaling receptor binding"/>
    <property type="evidence" value="ECO:0007669"/>
    <property type="project" value="TreeGrafter"/>
</dbReference>
<dbReference type="InterPro" id="IPR013320">
    <property type="entry name" value="ConA-like_dom_sf"/>
</dbReference>
<dbReference type="SMART" id="SM00409">
    <property type="entry name" value="IG"/>
    <property type="match status" value="1"/>
</dbReference>
<feature type="chain" id="PRO_5034775192" evidence="13">
    <location>
        <begin position="22"/>
        <end position="573"/>
    </location>
</feature>
<keyword evidence="9" id="KW-0393">Immunoglobulin domain</keyword>
<dbReference type="SUPFAM" id="SSF48726">
    <property type="entry name" value="Immunoglobulin"/>
    <property type="match status" value="2"/>
</dbReference>
<comment type="similarity">
    <text evidence="10">Belongs to the SKINT family.</text>
</comment>
<comment type="similarity">
    <text evidence="2">Belongs to the immunoglobulin superfamily. BTN/MOG family.</text>
</comment>
<evidence type="ECO:0000256" key="4">
    <source>
        <dbReference type="ARBA" id="ARBA00022729"/>
    </source>
</evidence>
<dbReference type="Pfam" id="PF22705">
    <property type="entry name" value="C2-set_3"/>
    <property type="match status" value="1"/>
</dbReference>
<dbReference type="PRINTS" id="PR01407">
    <property type="entry name" value="BUTYPHLNCDUF"/>
</dbReference>
<keyword evidence="8" id="KW-0325">Glycoprotein</keyword>
<organism evidence="16 17">
    <name type="scientific">Erpetoichthys calabaricus</name>
    <name type="common">Rope fish</name>
    <name type="synonym">Calamoichthys calabaricus</name>
    <dbReference type="NCBI Taxonomy" id="27687"/>
    <lineage>
        <taxon>Eukaryota</taxon>
        <taxon>Metazoa</taxon>
        <taxon>Chordata</taxon>
        <taxon>Craniata</taxon>
        <taxon>Vertebrata</taxon>
        <taxon>Euteleostomi</taxon>
        <taxon>Actinopterygii</taxon>
        <taxon>Polypteriformes</taxon>
        <taxon>Polypteridae</taxon>
        <taxon>Erpetoichthys</taxon>
    </lineage>
</organism>
<dbReference type="Ensembl" id="ENSECRT00000022990.1">
    <property type="protein sequence ID" value="ENSECRP00000022509.1"/>
    <property type="gene ID" value="ENSECRG00000015226.1"/>
</dbReference>
<dbReference type="InterPro" id="IPR036179">
    <property type="entry name" value="Ig-like_dom_sf"/>
</dbReference>
<gene>
    <name evidence="16" type="primary">LOC114667024</name>
</gene>
<feature type="domain" description="B30.2/SPRY" evidence="14">
    <location>
        <begin position="387"/>
        <end position="573"/>
    </location>
</feature>
<keyword evidence="17" id="KW-1185">Reference proteome</keyword>
<dbReference type="InterPro" id="IPR050504">
    <property type="entry name" value="IgSF_BTN/MOG"/>
</dbReference>
<dbReference type="GO" id="GO:0050852">
    <property type="term" value="P:T cell receptor signaling pathway"/>
    <property type="evidence" value="ECO:0007669"/>
    <property type="project" value="TreeGrafter"/>
</dbReference>
<evidence type="ECO:0000256" key="12">
    <source>
        <dbReference type="SAM" id="Phobius"/>
    </source>
</evidence>
<dbReference type="GeneTree" id="ENSGT01120000271914"/>
<dbReference type="SUPFAM" id="SSF49899">
    <property type="entry name" value="Concanavalin A-like lectins/glucanases"/>
    <property type="match status" value="1"/>
</dbReference>
<dbReference type="PROSITE" id="PS50835">
    <property type="entry name" value="IG_LIKE"/>
    <property type="match status" value="2"/>
</dbReference>
<feature type="coiled-coil region" evidence="11">
    <location>
        <begin position="308"/>
        <end position="385"/>
    </location>
</feature>
<accession>A0A8C4T0U0</accession>
<dbReference type="FunFam" id="2.60.40.10:FF:000088">
    <property type="entry name" value="Butyrophilin subfamily 1 member A1"/>
    <property type="match status" value="1"/>
</dbReference>
<feature type="domain" description="Ig-like" evidence="15">
    <location>
        <begin position="153"/>
        <end position="227"/>
    </location>
</feature>
<name>A0A8C4T0U0_ERPCA</name>
<dbReference type="InterPro" id="IPR003877">
    <property type="entry name" value="SPRY_dom"/>
</dbReference>